<dbReference type="STRING" id="27349.A0A0L6UAX3"/>
<feature type="compositionally biased region" description="Basic and acidic residues" evidence="1">
    <location>
        <begin position="159"/>
        <end position="194"/>
    </location>
</feature>
<name>A0A0L6UAX3_9BASI</name>
<feature type="region of interest" description="Disordered" evidence="1">
    <location>
        <begin position="138"/>
        <end position="212"/>
    </location>
</feature>
<keyword evidence="3" id="KW-1185">Reference proteome</keyword>
<evidence type="ECO:0000313" key="2">
    <source>
        <dbReference type="EMBL" id="KNZ45699.1"/>
    </source>
</evidence>
<feature type="compositionally biased region" description="Basic and acidic residues" evidence="1">
    <location>
        <begin position="138"/>
        <end position="148"/>
    </location>
</feature>
<evidence type="ECO:0000256" key="1">
    <source>
        <dbReference type="SAM" id="MobiDB-lite"/>
    </source>
</evidence>
<dbReference type="OrthoDB" id="10253254at2759"/>
<reference evidence="2 3" key="1">
    <citation type="submission" date="2015-08" db="EMBL/GenBank/DDBJ databases">
        <title>Next Generation Sequencing and Analysis of the Genome of Puccinia sorghi L Schw, the Causal Agent of Maize Common Rust.</title>
        <authorList>
            <person name="Rochi L."/>
            <person name="Burguener G."/>
            <person name="Darino M."/>
            <person name="Turjanski A."/>
            <person name="Kreff E."/>
            <person name="Dieguez M.J."/>
            <person name="Sacco F."/>
        </authorList>
    </citation>
    <scope>NUCLEOTIDE SEQUENCE [LARGE SCALE GENOMIC DNA]</scope>
    <source>
        <strain evidence="2 3">RO10H11247</strain>
    </source>
</reference>
<dbReference type="AlphaFoldDB" id="A0A0L6UAX3"/>
<gene>
    <name evidence="2" type="ORF">VP01_7895g1</name>
</gene>
<proteinExistence type="predicted"/>
<protein>
    <submittedName>
        <fullName evidence="2">Uncharacterized protein</fullName>
    </submittedName>
</protein>
<dbReference type="VEuPathDB" id="FungiDB:VP01_7895g1"/>
<comment type="caution">
    <text evidence="2">The sequence shown here is derived from an EMBL/GenBank/DDBJ whole genome shotgun (WGS) entry which is preliminary data.</text>
</comment>
<dbReference type="Proteomes" id="UP000037035">
    <property type="component" value="Unassembled WGS sequence"/>
</dbReference>
<evidence type="ECO:0000313" key="3">
    <source>
        <dbReference type="Proteomes" id="UP000037035"/>
    </source>
</evidence>
<sequence>MNNDFKKLEKISLVNSHTKELHNHVGLQDSTLAEYIISLHQESTGLENFKSKLQDLGADFPESFITSMDRLATKLHPRYKNKVVSTDGKGKEKDPNPVEDANETERTWRHAQTLFHALALSDRDWEPSFVPHPKDLVIKNELDHDSPRPSDLPRQGRSASRERGRPSPEPRYGRFRDDHSGSGHDDRGQQRDSGYKNQRNVKTQDARVSPGK</sequence>
<dbReference type="EMBL" id="LAVV01013377">
    <property type="protein sequence ID" value="KNZ45699.1"/>
    <property type="molecule type" value="Genomic_DNA"/>
</dbReference>
<feature type="region of interest" description="Disordered" evidence="1">
    <location>
        <begin position="82"/>
        <end position="106"/>
    </location>
</feature>
<organism evidence="2 3">
    <name type="scientific">Puccinia sorghi</name>
    <dbReference type="NCBI Taxonomy" id="27349"/>
    <lineage>
        <taxon>Eukaryota</taxon>
        <taxon>Fungi</taxon>
        <taxon>Dikarya</taxon>
        <taxon>Basidiomycota</taxon>
        <taxon>Pucciniomycotina</taxon>
        <taxon>Pucciniomycetes</taxon>
        <taxon>Pucciniales</taxon>
        <taxon>Pucciniaceae</taxon>
        <taxon>Puccinia</taxon>
    </lineage>
</organism>
<accession>A0A0L6UAX3</accession>